<feature type="transmembrane region" description="Helical" evidence="1">
    <location>
        <begin position="40"/>
        <end position="59"/>
    </location>
</feature>
<keyword evidence="3" id="KW-1185">Reference proteome</keyword>
<dbReference type="HOGENOM" id="CLU_067919_2_0_1"/>
<accession>E3M1L1</accession>
<organism evidence="3">
    <name type="scientific">Caenorhabditis remanei</name>
    <name type="common">Caenorhabditis vulgaris</name>
    <dbReference type="NCBI Taxonomy" id="31234"/>
    <lineage>
        <taxon>Eukaryota</taxon>
        <taxon>Metazoa</taxon>
        <taxon>Ecdysozoa</taxon>
        <taxon>Nematoda</taxon>
        <taxon>Chromadorea</taxon>
        <taxon>Rhabditida</taxon>
        <taxon>Rhabditina</taxon>
        <taxon>Rhabditomorpha</taxon>
        <taxon>Rhabditoidea</taxon>
        <taxon>Rhabditidae</taxon>
        <taxon>Peloderinae</taxon>
        <taxon>Caenorhabditis</taxon>
    </lineage>
</organism>
<feature type="transmembrane region" description="Helical" evidence="1">
    <location>
        <begin position="163"/>
        <end position="189"/>
    </location>
</feature>
<dbReference type="Proteomes" id="UP000008281">
    <property type="component" value="Unassembled WGS sequence"/>
</dbReference>
<keyword evidence="1" id="KW-0472">Membrane</keyword>
<dbReference type="InParanoid" id="E3M1L1"/>
<dbReference type="PANTHER" id="PTHR45830:SF3">
    <property type="entry name" value="G PROTEIN-COUPLED RECEPTOR-RELATED"/>
    <property type="match status" value="1"/>
</dbReference>
<keyword evidence="1" id="KW-0812">Transmembrane</keyword>
<feature type="transmembrane region" description="Helical" evidence="1">
    <location>
        <begin position="116"/>
        <end position="142"/>
    </location>
</feature>
<name>E3M1L1_CAERE</name>
<dbReference type="InterPro" id="IPR019429">
    <property type="entry name" value="7TM_GPCR_serpentine_rcpt_Sri"/>
</dbReference>
<evidence type="ECO:0000313" key="3">
    <source>
        <dbReference type="Proteomes" id="UP000008281"/>
    </source>
</evidence>
<dbReference type="PANTHER" id="PTHR45830">
    <property type="entry name" value="SERPENTINE RECEPTOR, CLASS I"/>
    <property type="match status" value="1"/>
</dbReference>
<protein>
    <submittedName>
        <fullName evidence="2">Uncharacterized protein</fullName>
    </submittedName>
</protein>
<dbReference type="EMBL" id="DS268421">
    <property type="protein sequence ID" value="EFO88830.1"/>
    <property type="molecule type" value="Genomic_DNA"/>
</dbReference>
<evidence type="ECO:0000256" key="1">
    <source>
        <dbReference type="SAM" id="Phobius"/>
    </source>
</evidence>
<proteinExistence type="predicted"/>
<keyword evidence="1" id="KW-1133">Transmembrane helix</keyword>
<dbReference type="AlphaFoldDB" id="E3M1L1"/>
<dbReference type="Pfam" id="PF10327">
    <property type="entry name" value="7TM_GPCR_Sri"/>
    <property type="match status" value="2"/>
</dbReference>
<sequence>MTGMFLVVTQLEFLVICFEKKHQAISASLDIFRINNPLRFLGYFLCVLCNFVMCIWFHFERLTKEEQWNWIRTVRIPEKSRKNLNRVFFHIQNYKEYLESFRKISHFEIYVRTSSFIILMILTLCGGIFLVFLFFIFIIHILRMMVLLKTKISAVNYQNHNEAVQSLMVQLATAAFCLTPPCLLMVFIMF</sequence>
<evidence type="ECO:0000313" key="2">
    <source>
        <dbReference type="EMBL" id="EFO88830.1"/>
    </source>
</evidence>
<reference evidence="2" key="1">
    <citation type="submission" date="2007-07" db="EMBL/GenBank/DDBJ databases">
        <title>PCAP assembly of the Caenorhabditis remanei genome.</title>
        <authorList>
            <consortium name="The Caenorhabditis remanei Sequencing Consortium"/>
            <person name="Wilson R.K."/>
        </authorList>
    </citation>
    <scope>NUCLEOTIDE SEQUENCE [LARGE SCALE GENOMIC DNA]</scope>
    <source>
        <strain evidence="2">PB4641</strain>
    </source>
</reference>
<gene>
    <name evidence="2" type="ORF">CRE_06346</name>
</gene>